<dbReference type="KEGG" id="scya:EJ357_21170"/>
<dbReference type="OrthoDB" id="4333217at2"/>
<evidence type="ECO:0000313" key="2">
    <source>
        <dbReference type="Proteomes" id="UP000280298"/>
    </source>
</evidence>
<protein>
    <submittedName>
        <fullName evidence="1">Uncharacterized protein</fullName>
    </submittedName>
</protein>
<name>A0A3Q9ETC9_9ACTN</name>
<dbReference type="EMBL" id="CP034539">
    <property type="protein sequence ID" value="AZQ35696.1"/>
    <property type="molecule type" value="Genomic_DNA"/>
</dbReference>
<gene>
    <name evidence="1" type="ORF">EJ357_21170</name>
</gene>
<sequence length="61" mass="6207">MVVLQVFIGTVLAPGLQRVLLTRCGTLGVLGLCFTTVGIKARNATCASIGAAMLALAMTQA</sequence>
<accession>A0A3Q9ETC9</accession>
<dbReference type="AlphaFoldDB" id="A0A3Q9ETC9"/>
<organism evidence="1 2">
    <name type="scientific">Streptomyces cyaneochromogenes</name>
    <dbReference type="NCBI Taxonomy" id="2496836"/>
    <lineage>
        <taxon>Bacteria</taxon>
        <taxon>Bacillati</taxon>
        <taxon>Actinomycetota</taxon>
        <taxon>Actinomycetes</taxon>
        <taxon>Kitasatosporales</taxon>
        <taxon>Streptomycetaceae</taxon>
        <taxon>Streptomyces</taxon>
    </lineage>
</organism>
<evidence type="ECO:0000313" key="1">
    <source>
        <dbReference type="EMBL" id="AZQ35696.1"/>
    </source>
</evidence>
<reference evidence="1 2" key="1">
    <citation type="journal article" date="2019" name="Int. J. Syst. Evol. Microbiol.">
        <title>Streptomyces cyaneochromogenes sp. nov., a blue pigment-producing actinomycete from manganese-contaminated soil.</title>
        <authorList>
            <person name="Tang X."/>
            <person name="Zhao J."/>
            <person name="Li K."/>
            <person name="Chen Z."/>
            <person name="Sun Y."/>
            <person name="Gao J."/>
        </authorList>
    </citation>
    <scope>NUCLEOTIDE SEQUENCE [LARGE SCALE GENOMIC DNA]</scope>
    <source>
        <strain evidence="1 2">MK-45</strain>
    </source>
</reference>
<keyword evidence="2" id="KW-1185">Reference proteome</keyword>
<dbReference type="Proteomes" id="UP000280298">
    <property type="component" value="Chromosome"/>
</dbReference>
<proteinExistence type="predicted"/>